<comment type="caution">
    <text evidence="1">The sequence shown here is derived from an EMBL/GenBank/DDBJ whole genome shotgun (WGS) entry which is preliminary data.</text>
</comment>
<name>A0ABN7W3W7_GIGMA</name>
<dbReference type="EMBL" id="CAJVQB010029532">
    <property type="protein sequence ID" value="CAG8814170.1"/>
    <property type="molecule type" value="Genomic_DNA"/>
</dbReference>
<evidence type="ECO:0000313" key="2">
    <source>
        <dbReference type="Proteomes" id="UP000789901"/>
    </source>
</evidence>
<dbReference type="Proteomes" id="UP000789901">
    <property type="component" value="Unassembled WGS sequence"/>
</dbReference>
<reference evidence="1 2" key="1">
    <citation type="submission" date="2021-06" db="EMBL/GenBank/DDBJ databases">
        <authorList>
            <person name="Kallberg Y."/>
            <person name="Tangrot J."/>
            <person name="Rosling A."/>
        </authorList>
    </citation>
    <scope>NUCLEOTIDE SEQUENCE [LARGE SCALE GENOMIC DNA]</scope>
    <source>
        <strain evidence="1 2">120-4 pot B 10/14</strain>
    </source>
</reference>
<evidence type="ECO:0000313" key="1">
    <source>
        <dbReference type="EMBL" id="CAG8814170.1"/>
    </source>
</evidence>
<proteinExistence type="predicted"/>
<accession>A0ABN7W3W7</accession>
<protein>
    <submittedName>
        <fullName evidence="1">4255_t:CDS:1</fullName>
    </submittedName>
</protein>
<keyword evidence="2" id="KW-1185">Reference proteome</keyword>
<sequence>QIEGVMLTEEHIILDNDEVDDEIMHEVSPLLNNEDNFSNDLTDSIVNPRVIIYPLKANVFQTSTTPHGSTISLSINNKSNELINLQNKSDDNSSEITLDENNVDDTFRGFEERQFESSSLSSQLEGCEIEDTQDYKKTLQVVSDNDDLTSQNMNATLTNVIEKLNLDSDNISEVENDKAKVLKNKLTNNSLKLYKDKLFLNSNSIGKLLNLICCPFIILVEAGITAKFLMRSTVEEYDCFLKSLLNDNDASYQSPEFDSTIIHW</sequence>
<organism evidence="1 2">
    <name type="scientific">Gigaspora margarita</name>
    <dbReference type="NCBI Taxonomy" id="4874"/>
    <lineage>
        <taxon>Eukaryota</taxon>
        <taxon>Fungi</taxon>
        <taxon>Fungi incertae sedis</taxon>
        <taxon>Mucoromycota</taxon>
        <taxon>Glomeromycotina</taxon>
        <taxon>Glomeromycetes</taxon>
        <taxon>Diversisporales</taxon>
        <taxon>Gigasporaceae</taxon>
        <taxon>Gigaspora</taxon>
    </lineage>
</organism>
<gene>
    <name evidence="1" type="ORF">GMARGA_LOCUS25980</name>
</gene>
<feature type="non-terminal residue" evidence="1">
    <location>
        <position position="1"/>
    </location>
</feature>